<dbReference type="GO" id="GO:0005886">
    <property type="term" value="C:plasma membrane"/>
    <property type="evidence" value="ECO:0007669"/>
    <property type="project" value="TreeGrafter"/>
</dbReference>
<keyword evidence="7" id="KW-1015">Disulfide bond</keyword>
<dbReference type="GO" id="GO:0005055">
    <property type="term" value="F:laminin receptor activity"/>
    <property type="evidence" value="ECO:0007669"/>
    <property type="project" value="TreeGrafter"/>
</dbReference>
<evidence type="ECO:0000256" key="12">
    <source>
        <dbReference type="SAM" id="Phobius"/>
    </source>
</evidence>
<dbReference type="Pfam" id="PF08205">
    <property type="entry name" value="C2-set_2"/>
    <property type="match status" value="1"/>
</dbReference>
<dbReference type="GO" id="GO:0050727">
    <property type="term" value="P:regulation of inflammatory response"/>
    <property type="evidence" value="ECO:0007669"/>
    <property type="project" value="TreeGrafter"/>
</dbReference>
<dbReference type="PROSITE" id="PS00290">
    <property type="entry name" value="IG_MHC"/>
    <property type="match status" value="1"/>
</dbReference>
<evidence type="ECO:0000256" key="2">
    <source>
        <dbReference type="ARBA" id="ARBA00004479"/>
    </source>
</evidence>
<keyword evidence="6 12" id="KW-0472">Membrane</keyword>
<dbReference type="PANTHER" id="PTHR11973:SF20">
    <property type="entry name" value="ADVANCED GLYCOSYLATION END PRODUCT-SPECIFIC RECEPTOR"/>
    <property type="match status" value="1"/>
</dbReference>
<keyword evidence="4" id="KW-0677">Repeat</keyword>
<keyword evidence="15" id="KW-1185">Reference proteome</keyword>
<keyword evidence="5 12" id="KW-1133">Transmembrane helix</keyword>
<evidence type="ECO:0000313" key="15">
    <source>
        <dbReference type="Proteomes" id="UP000551758"/>
    </source>
</evidence>
<keyword evidence="9" id="KW-0966">Cell projection</keyword>
<dbReference type="Proteomes" id="UP000551758">
    <property type="component" value="Unassembled WGS sequence"/>
</dbReference>
<protein>
    <recommendedName>
        <fullName evidence="13">Ig-like domain-containing protein</fullName>
    </recommendedName>
</protein>
<dbReference type="CDD" id="cd00096">
    <property type="entry name" value="Ig"/>
    <property type="match status" value="1"/>
</dbReference>
<comment type="subcellular location">
    <subcellularLocation>
        <location evidence="1">Cell projection</location>
    </subcellularLocation>
    <subcellularLocation>
        <location evidence="2">Membrane</location>
        <topology evidence="2">Single-pass type I membrane protein</topology>
    </subcellularLocation>
</comment>
<keyword evidence="10" id="KW-0393">Immunoglobulin domain</keyword>
<gene>
    <name evidence="14" type="ORF">HPG69_012757</name>
</gene>
<dbReference type="EMBL" id="JACDTQ010002860">
    <property type="protein sequence ID" value="KAF5915592.1"/>
    <property type="molecule type" value="Genomic_DNA"/>
</dbReference>
<dbReference type="PROSITE" id="PS50835">
    <property type="entry name" value="IG_LIKE"/>
    <property type="match status" value="3"/>
</dbReference>
<feature type="region of interest" description="Disordered" evidence="11">
    <location>
        <begin position="1"/>
        <end position="64"/>
    </location>
</feature>
<dbReference type="GO" id="GO:0038023">
    <property type="term" value="F:signaling receptor activity"/>
    <property type="evidence" value="ECO:0007669"/>
    <property type="project" value="TreeGrafter"/>
</dbReference>
<keyword evidence="8" id="KW-0325">Glycoprotein</keyword>
<feature type="compositionally biased region" description="Basic and acidic residues" evidence="11">
    <location>
        <begin position="25"/>
        <end position="38"/>
    </location>
</feature>
<dbReference type="AlphaFoldDB" id="A0A7J7EIE9"/>
<dbReference type="PANTHER" id="PTHR11973">
    <property type="entry name" value="CELL SURFACE GLYCOPROTEIN MUC18-RELATED"/>
    <property type="match status" value="1"/>
</dbReference>
<evidence type="ECO:0000256" key="1">
    <source>
        <dbReference type="ARBA" id="ARBA00004316"/>
    </source>
</evidence>
<dbReference type="Pfam" id="PF13895">
    <property type="entry name" value="Ig_2"/>
    <property type="match status" value="1"/>
</dbReference>
<dbReference type="Gene3D" id="2.60.40.10">
    <property type="entry name" value="Immunoglobulins"/>
    <property type="match status" value="3"/>
</dbReference>
<evidence type="ECO:0000256" key="3">
    <source>
        <dbReference type="ARBA" id="ARBA00022692"/>
    </source>
</evidence>
<comment type="caution">
    <text evidence="14">The sequence shown here is derived from an EMBL/GenBank/DDBJ whole genome shotgun (WGS) entry which is preliminary data.</text>
</comment>
<dbReference type="GO" id="GO:1900744">
    <property type="term" value="P:regulation of p38MAPK cascade"/>
    <property type="evidence" value="ECO:0007669"/>
    <property type="project" value="TreeGrafter"/>
</dbReference>
<dbReference type="InterPro" id="IPR013162">
    <property type="entry name" value="CD80_C2-set"/>
</dbReference>
<evidence type="ECO:0000256" key="4">
    <source>
        <dbReference type="ARBA" id="ARBA00022737"/>
    </source>
</evidence>
<evidence type="ECO:0000256" key="5">
    <source>
        <dbReference type="ARBA" id="ARBA00022989"/>
    </source>
</evidence>
<feature type="region of interest" description="Disordered" evidence="11">
    <location>
        <begin position="519"/>
        <end position="548"/>
    </location>
</feature>
<name>A0A7J7EIE9_DICBM</name>
<dbReference type="InterPro" id="IPR051116">
    <property type="entry name" value="Surface_Rcpt/Adhesion_Mol"/>
</dbReference>
<dbReference type="InterPro" id="IPR003599">
    <property type="entry name" value="Ig_sub"/>
</dbReference>
<evidence type="ECO:0000256" key="9">
    <source>
        <dbReference type="ARBA" id="ARBA00023273"/>
    </source>
</evidence>
<dbReference type="InterPro" id="IPR036179">
    <property type="entry name" value="Ig-like_dom_sf"/>
</dbReference>
<dbReference type="SMART" id="SM00408">
    <property type="entry name" value="IGc2"/>
    <property type="match status" value="2"/>
</dbReference>
<proteinExistence type="predicted"/>
<feature type="domain" description="Ig-like" evidence="13">
    <location>
        <begin position="228"/>
        <end position="363"/>
    </location>
</feature>
<dbReference type="SMART" id="SM00409">
    <property type="entry name" value="IG"/>
    <property type="match status" value="2"/>
</dbReference>
<evidence type="ECO:0000256" key="11">
    <source>
        <dbReference type="SAM" id="MobiDB-lite"/>
    </source>
</evidence>
<feature type="domain" description="Ig-like" evidence="13">
    <location>
        <begin position="101"/>
        <end position="199"/>
    </location>
</feature>
<dbReference type="InterPro" id="IPR007110">
    <property type="entry name" value="Ig-like_dom"/>
</dbReference>
<evidence type="ECO:0000256" key="8">
    <source>
        <dbReference type="ARBA" id="ARBA00023180"/>
    </source>
</evidence>
<reference evidence="14 15" key="1">
    <citation type="journal article" date="2020" name="Mol. Biol. Evol.">
        <title>Interspecific Gene Flow and the Evolution of Specialization in Black and White Rhinoceros.</title>
        <authorList>
            <person name="Moodley Y."/>
            <person name="Westbury M.V."/>
            <person name="Russo I.M."/>
            <person name="Gopalakrishnan S."/>
            <person name="Rakotoarivelo A."/>
            <person name="Olsen R.A."/>
            <person name="Prost S."/>
            <person name="Tunstall T."/>
            <person name="Ryder O.A."/>
            <person name="Dalen L."/>
            <person name="Bruford M.W."/>
        </authorList>
    </citation>
    <scope>NUCLEOTIDE SEQUENCE [LARGE SCALE GENOMIC DNA]</scope>
    <source>
        <strain evidence="14">SBR-YM</strain>
        <tissue evidence="14">Skin</tissue>
    </source>
</reference>
<dbReference type="GO" id="GO:0042995">
    <property type="term" value="C:cell projection"/>
    <property type="evidence" value="ECO:0007669"/>
    <property type="project" value="UniProtKB-SubCell"/>
</dbReference>
<evidence type="ECO:0000256" key="7">
    <source>
        <dbReference type="ARBA" id="ARBA00023157"/>
    </source>
</evidence>
<accession>A0A7J7EIE9</accession>
<feature type="domain" description="Ig-like" evidence="13">
    <location>
        <begin position="391"/>
        <end position="476"/>
    </location>
</feature>
<dbReference type="InterPro" id="IPR003598">
    <property type="entry name" value="Ig_sub2"/>
</dbReference>
<evidence type="ECO:0000259" key="13">
    <source>
        <dbReference type="PROSITE" id="PS50835"/>
    </source>
</evidence>
<feature type="transmembrane region" description="Helical" evidence="12">
    <location>
        <begin position="491"/>
        <end position="513"/>
    </location>
</feature>
<organism evidence="14 15">
    <name type="scientific">Diceros bicornis minor</name>
    <name type="common">South-central black rhinoceros</name>
    <dbReference type="NCBI Taxonomy" id="77932"/>
    <lineage>
        <taxon>Eukaryota</taxon>
        <taxon>Metazoa</taxon>
        <taxon>Chordata</taxon>
        <taxon>Craniata</taxon>
        <taxon>Vertebrata</taxon>
        <taxon>Euteleostomi</taxon>
        <taxon>Mammalia</taxon>
        <taxon>Eutheria</taxon>
        <taxon>Laurasiatheria</taxon>
        <taxon>Perissodactyla</taxon>
        <taxon>Rhinocerotidae</taxon>
        <taxon>Diceros</taxon>
    </lineage>
</organism>
<dbReference type="SUPFAM" id="SSF48726">
    <property type="entry name" value="Immunoglobulin"/>
    <property type="match status" value="2"/>
</dbReference>
<dbReference type="InterPro" id="IPR013783">
    <property type="entry name" value="Ig-like_fold"/>
</dbReference>
<dbReference type="InterPro" id="IPR003006">
    <property type="entry name" value="Ig/MHC_CS"/>
</dbReference>
<evidence type="ECO:0000313" key="14">
    <source>
        <dbReference type="EMBL" id="KAF5915592.1"/>
    </source>
</evidence>
<keyword evidence="3 12" id="KW-0812">Transmembrane</keyword>
<feature type="region of interest" description="Disordered" evidence="11">
    <location>
        <begin position="205"/>
        <end position="231"/>
    </location>
</feature>
<evidence type="ECO:0000256" key="6">
    <source>
        <dbReference type="ARBA" id="ARBA00023136"/>
    </source>
</evidence>
<evidence type="ECO:0000256" key="10">
    <source>
        <dbReference type="ARBA" id="ARBA00023319"/>
    </source>
</evidence>
<sequence>MRRWGQGPGRREQALPRAVATAVRGADRTRSLGRKQDGSRGSGRSLGAGPQSVGKHSTSPPNLPRTFLEPRHCFSSSLTYPVLVVLAPVSLPAPLLWYCLPGAVVGSQNITAQIGKPLVLNCKGAPKKPPQQLEWRLNTGRTEAWKVLSPQGSPWDSVARVLPNGSLLLPAIGIQDEGTFRCRATSRNGKETKSNYQVRVYRKGSRAFSKAHSSTKEKPSTPARLLGPEIPRKPEIVDPASELMAGVPNKVGTCVSKGSYPAGTLSWHLDGKPLIPDGKGESKRSPLLAASFLIPLPHPSWDVLPCPPHTIGLSVKEETRRHPETGLFTLQSELMVTPARGGDPRPTFSCSFSPGLPRRRVLHTAPFQLSVWGEHRGGEGPKLGGAHSEKPVPLEEVHLVVEPEGGAVAPGSTVTLTCEAPAQPPPQIHWIKDGTPLPLAPSPVLLLPEVGPQDQGTYSCVATHPSQGSQESRAVSISIIGSVGGPGLGTLALALGILGGLGMAALLIGVIMWRRRQHRREERKPGGGGGACRAESVRGARGSQEQCRRALKGPQLDPICQFPFVFPTLRSDPRPILPCTTAIPPHQTVFHSQSLPQ</sequence>